<accession>A0A811PQT7</accession>
<evidence type="ECO:0000313" key="8">
    <source>
        <dbReference type="EMBL" id="CAD6246237.1"/>
    </source>
</evidence>
<keyword evidence="5" id="KW-1015">Disulfide bond</keyword>
<dbReference type="PANTHER" id="PTHR33109">
    <property type="entry name" value="EPIDERMAL PATTERNING FACTOR-LIKE PROTEIN 4"/>
    <property type="match status" value="1"/>
</dbReference>
<dbReference type="EMBL" id="CAJGYO010000007">
    <property type="protein sequence ID" value="CAD6246237.1"/>
    <property type="molecule type" value="Genomic_DNA"/>
</dbReference>
<evidence type="ECO:0000256" key="6">
    <source>
        <dbReference type="RuleBase" id="RU367102"/>
    </source>
</evidence>
<dbReference type="OrthoDB" id="1922142at2759"/>
<comment type="subcellular location">
    <subcellularLocation>
        <location evidence="1 6">Secreted</location>
    </subcellularLocation>
</comment>
<keyword evidence="3 6" id="KW-0964">Secreted</keyword>
<sequence>MRRPAAAAPLALLLLLAFALLGGGGLLLLLHQVQTTSCGGLPTKATRTRQLLPPHPAQGRRRLGGGAGAEEKARLGSRPPSCRGKCNECSPCAAVQVPTLATTTLSNYKPMGWKCQCRDRLYQP</sequence>
<comment type="similarity">
    <text evidence="2 6">Belongs to the plant cysteine rich small secretory peptide family. Epidermal patterning factor subfamily.</text>
</comment>
<dbReference type="Proteomes" id="UP000604825">
    <property type="component" value="Unassembled WGS sequence"/>
</dbReference>
<evidence type="ECO:0000256" key="4">
    <source>
        <dbReference type="ARBA" id="ARBA00022729"/>
    </source>
</evidence>
<dbReference type="InterPro" id="IPR039455">
    <property type="entry name" value="EPFL"/>
</dbReference>
<evidence type="ECO:0000313" key="9">
    <source>
        <dbReference type="Proteomes" id="UP000604825"/>
    </source>
</evidence>
<dbReference type="GO" id="GO:0005576">
    <property type="term" value="C:extracellular region"/>
    <property type="evidence" value="ECO:0007669"/>
    <property type="project" value="UniProtKB-SubCell"/>
</dbReference>
<organism evidence="8 9">
    <name type="scientific">Miscanthus lutarioriparius</name>
    <dbReference type="NCBI Taxonomy" id="422564"/>
    <lineage>
        <taxon>Eukaryota</taxon>
        <taxon>Viridiplantae</taxon>
        <taxon>Streptophyta</taxon>
        <taxon>Embryophyta</taxon>
        <taxon>Tracheophyta</taxon>
        <taxon>Spermatophyta</taxon>
        <taxon>Magnoliopsida</taxon>
        <taxon>Liliopsida</taxon>
        <taxon>Poales</taxon>
        <taxon>Poaceae</taxon>
        <taxon>PACMAD clade</taxon>
        <taxon>Panicoideae</taxon>
        <taxon>Andropogonodae</taxon>
        <taxon>Andropogoneae</taxon>
        <taxon>Saccharinae</taxon>
        <taxon>Miscanthus</taxon>
    </lineage>
</organism>
<dbReference type="Pfam" id="PF17181">
    <property type="entry name" value="EPF"/>
    <property type="match status" value="1"/>
</dbReference>
<keyword evidence="6" id="KW-0217">Developmental protein</keyword>
<reference evidence="8" key="1">
    <citation type="submission" date="2020-10" db="EMBL/GenBank/DDBJ databases">
        <authorList>
            <person name="Han B."/>
            <person name="Lu T."/>
            <person name="Zhao Q."/>
            <person name="Huang X."/>
            <person name="Zhao Y."/>
        </authorList>
    </citation>
    <scope>NUCLEOTIDE SEQUENCE</scope>
</reference>
<evidence type="ECO:0000256" key="1">
    <source>
        <dbReference type="ARBA" id="ARBA00004613"/>
    </source>
</evidence>
<feature type="region of interest" description="Disordered" evidence="7">
    <location>
        <begin position="43"/>
        <end position="83"/>
    </location>
</feature>
<keyword evidence="4" id="KW-0732">Signal</keyword>
<dbReference type="GO" id="GO:0010052">
    <property type="term" value="P:guard cell differentiation"/>
    <property type="evidence" value="ECO:0007669"/>
    <property type="project" value="UniProtKB-UniRule"/>
</dbReference>
<dbReference type="PANTHER" id="PTHR33109:SF3">
    <property type="entry name" value="EPIDERMAL PATTERNING FACTOR-LIKE PROTEIN"/>
    <property type="match status" value="1"/>
</dbReference>
<evidence type="ECO:0000256" key="2">
    <source>
        <dbReference type="ARBA" id="ARBA00008127"/>
    </source>
</evidence>
<comment type="function">
    <text evidence="6">Controls stomatal patterning.</text>
</comment>
<evidence type="ECO:0000256" key="3">
    <source>
        <dbReference type="ARBA" id="ARBA00022525"/>
    </source>
</evidence>
<comment type="caution">
    <text evidence="8">The sequence shown here is derived from an EMBL/GenBank/DDBJ whole genome shotgun (WGS) entry which is preliminary data.</text>
</comment>
<dbReference type="AlphaFoldDB" id="A0A811PQT7"/>
<protein>
    <recommendedName>
        <fullName evidence="6">Epidermal patterning factor-like protein</fullName>
    </recommendedName>
</protein>
<evidence type="ECO:0000256" key="7">
    <source>
        <dbReference type="SAM" id="MobiDB-lite"/>
    </source>
</evidence>
<evidence type="ECO:0000256" key="5">
    <source>
        <dbReference type="ARBA" id="ARBA00023157"/>
    </source>
</evidence>
<proteinExistence type="inferred from homology"/>
<keyword evidence="9" id="KW-1185">Reference proteome</keyword>
<name>A0A811PQT7_9POAL</name>
<gene>
    <name evidence="8" type="ORF">NCGR_LOCUS30507</name>
</gene>